<evidence type="ECO:0000313" key="3">
    <source>
        <dbReference type="Proteomes" id="UP000054075"/>
    </source>
</evidence>
<feature type="domain" description="PIN" evidence="1">
    <location>
        <begin position="2"/>
        <end position="31"/>
    </location>
</feature>
<evidence type="ECO:0000313" key="2">
    <source>
        <dbReference type="EMBL" id="EDP45880.1"/>
    </source>
</evidence>
<dbReference type="InterPro" id="IPR002716">
    <property type="entry name" value="PIN_dom"/>
</dbReference>
<dbReference type="InterPro" id="IPR029060">
    <property type="entry name" value="PIN-like_dom_sf"/>
</dbReference>
<dbReference type="Pfam" id="PF13470">
    <property type="entry name" value="PIN_3"/>
    <property type="match status" value="1"/>
</dbReference>
<reference evidence="2" key="1">
    <citation type="submission" date="2006-04" db="EMBL/GenBank/DDBJ databases">
        <authorList>
            <person name="Seshadri R."/>
            <person name="Federici B.A."/>
        </authorList>
    </citation>
    <scope>NUCLEOTIDE SEQUENCE [LARGE SCALE GENOMIC DNA]</scope>
</reference>
<keyword evidence="3" id="KW-1185">Reference proteome</keyword>
<gene>
    <name evidence="2" type="ORF">RICGR_0734</name>
</gene>
<protein>
    <submittedName>
        <fullName evidence="2">Nucleic acid-binding protein</fullName>
    </submittedName>
</protein>
<sequence>MKTPVSRDPDDDKFIAVALAANCRIIISGDNDLLSITGYKDIEIINPNEFWKKYLK</sequence>
<reference evidence="2" key="2">
    <citation type="submission" date="2007-10" db="EMBL/GenBank/DDBJ databases">
        <authorList>
            <person name="Myers G.S."/>
        </authorList>
    </citation>
    <scope>NUCLEOTIDE SEQUENCE [LARGE SCALE GENOMIC DNA]</scope>
</reference>
<dbReference type="PANTHER" id="PTHR34610:SF3">
    <property type="entry name" value="SSL7007 PROTEIN"/>
    <property type="match status" value="1"/>
</dbReference>
<dbReference type="AlphaFoldDB" id="A8PMI0"/>
<dbReference type="SUPFAM" id="SSF88723">
    <property type="entry name" value="PIN domain-like"/>
    <property type="match status" value="1"/>
</dbReference>
<proteinExistence type="predicted"/>
<dbReference type="InterPro" id="IPR002850">
    <property type="entry name" value="PIN_toxin-like"/>
</dbReference>
<comment type="caution">
    <text evidence="2">The sequence shown here is derived from an EMBL/GenBank/DDBJ whole genome shotgun (WGS) entry which is preliminary data.</text>
</comment>
<dbReference type="PANTHER" id="PTHR34610">
    <property type="entry name" value="SSL7007 PROTEIN"/>
    <property type="match status" value="1"/>
</dbReference>
<dbReference type="Proteomes" id="UP000054075">
    <property type="component" value="Unassembled WGS sequence"/>
</dbReference>
<accession>A8PMI0</accession>
<dbReference type="EMBL" id="AAQJ02000001">
    <property type="protein sequence ID" value="EDP45880.1"/>
    <property type="molecule type" value="Genomic_DNA"/>
</dbReference>
<evidence type="ECO:0000259" key="1">
    <source>
        <dbReference type="Pfam" id="PF13470"/>
    </source>
</evidence>
<dbReference type="NCBIfam" id="TIGR00305">
    <property type="entry name" value="putative toxin-antitoxin system toxin component, PIN family"/>
    <property type="match status" value="1"/>
</dbReference>
<name>A8PMI0_9COXI</name>
<organism evidence="2 3">
    <name type="scientific">Rickettsiella grylli</name>
    <dbReference type="NCBI Taxonomy" id="59196"/>
    <lineage>
        <taxon>Bacteria</taxon>
        <taxon>Pseudomonadati</taxon>
        <taxon>Pseudomonadota</taxon>
        <taxon>Gammaproteobacteria</taxon>
        <taxon>Legionellales</taxon>
        <taxon>Coxiellaceae</taxon>
        <taxon>Rickettsiella</taxon>
    </lineage>
</organism>